<dbReference type="InterPro" id="IPR016024">
    <property type="entry name" value="ARM-type_fold"/>
</dbReference>
<keyword evidence="3" id="KW-0132">Cell division</keyword>
<dbReference type="EMBL" id="CACVKT020007264">
    <property type="protein sequence ID" value="CAC5406915.1"/>
    <property type="molecule type" value="Genomic_DNA"/>
</dbReference>
<gene>
    <name evidence="7" type="ORF">MCOR_40434</name>
</gene>
<dbReference type="Pfam" id="PF09759">
    <property type="entry name" value="Atx10homo_assoc"/>
    <property type="match status" value="1"/>
</dbReference>
<name>A0A6J8DFV0_MYTCO</name>
<dbReference type="Proteomes" id="UP000507470">
    <property type="component" value="Unassembled WGS sequence"/>
</dbReference>
<dbReference type="OrthoDB" id="379794at2759"/>
<comment type="similarity">
    <text evidence="1">Belongs to the ataxin-10 family.</text>
</comment>
<evidence type="ECO:0000256" key="2">
    <source>
        <dbReference type="ARBA" id="ARBA00018804"/>
    </source>
</evidence>
<sequence>MENTFSAVKLACSSSPASLSEWQHLNELSVQLKNCMLVESERTKLTAENLSTLVDLIHLCNHGLENQTEVHSTNNCLTEVYRTLRNMCVECEQNQDLLSNQEHLYKTSKDSIQALMNQIKSSKDSDIIVTLRCIVQFLGNCSVGHQKNQCLIWKIFVEELNKLFDLSDEKLSIYTCMVAHTCLSGNLDNQDVWISPDTIQMLTNVICYTTECDCEWGVYLIESMCKVDSSFSKVFPLLKDTEKLLVYEVMLDHLDKSGNDQQTSKSNLQYIAEDMKSQSYTILSLLEKHQNQNPVVIVKEIEILGIATSFHNLYPDINTDKDLLSCVIYLLEAIHKIGLQGDNLFSRVDKIIKMGNIDQDHAGYCLKRDLVKLIGNMAYECKPNQDLIREMNGIPLVLDQTSIDGRNPYIQQWSVLAIHNICKDNNENKGILASLKFEGLAEEADMLKKYGVKAEVKDNKIIVKPPPENE</sequence>
<dbReference type="InterPro" id="IPR051374">
    <property type="entry name" value="Ataxin-10/CTR86_families"/>
</dbReference>
<organism evidence="7 8">
    <name type="scientific">Mytilus coruscus</name>
    <name type="common">Sea mussel</name>
    <dbReference type="NCBI Taxonomy" id="42192"/>
    <lineage>
        <taxon>Eukaryota</taxon>
        <taxon>Metazoa</taxon>
        <taxon>Spiralia</taxon>
        <taxon>Lophotrochozoa</taxon>
        <taxon>Mollusca</taxon>
        <taxon>Bivalvia</taxon>
        <taxon>Autobranchia</taxon>
        <taxon>Pteriomorphia</taxon>
        <taxon>Mytilida</taxon>
        <taxon>Mytiloidea</taxon>
        <taxon>Mytilidae</taxon>
        <taxon>Mytilinae</taxon>
        <taxon>Mytilus</taxon>
    </lineage>
</organism>
<evidence type="ECO:0000256" key="5">
    <source>
        <dbReference type="ARBA" id="ARBA00045173"/>
    </source>
</evidence>
<reference evidence="7 8" key="1">
    <citation type="submission" date="2020-06" db="EMBL/GenBank/DDBJ databases">
        <authorList>
            <person name="Li R."/>
            <person name="Bekaert M."/>
        </authorList>
    </citation>
    <scope>NUCLEOTIDE SEQUENCE [LARGE SCALE GENOMIC DNA]</scope>
    <source>
        <strain evidence="8">wild</strain>
    </source>
</reference>
<keyword evidence="8" id="KW-1185">Reference proteome</keyword>
<evidence type="ECO:0000259" key="6">
    <source>
        <dbReference type="Pfam" id="PF09759"/>
    </source>
</evidence>
<dbReference type="PANTHER" id="PTHR13255:SF0">
    <property type="entry name" value="ATAXIN-10"/>
    <property type="match status" value="1"/>
</dbReference>
<comment type="function">
    <text evidence="5">May play a role in the regulation of cytokinesis. May play a role in signaling by stimulating protein glycosylation. Induces neuritogenesis by activating the Ras-MAP kinase pathway and is necessary for the survival of cerebellar neurons. Does not appear to play a major role in ciliogenesis.</text>
</comment>
<dbReference type="SUPFAM" id="SSF48371">
    <property type="entry name" value="ARM repeat"/>
    <property type="match status" value="1"/>
</dbReference>
<evidence type="ECO:0000256" key="4">
    <source>
        <dbReference type="ARBA" id="ARBA00023306"/>
    </source>
</evidence>
<accession>A0A6J8DFV0</accession>
<keyword evidence="4" id="KW-0131">Cell cycle</keyword>
<evidence type="ECO:0000256" key="3">
    <source>
        <dbReference type="ARBA" id="ARBA00022618"/>
    </source>
</evidence>
<protein>
    <recommendedName>
        <fullName evidence="2">Ataxin-10</fullName>
    </recommendedName>
</protein>
<dbReference type="InterPro" id="IPR011989">
    <property type="entry name" value="ARM-like"/>
</dbReference>
<dbReference type="AlphaFoldDB" id="A0A6J8DFV0"/>
<dbReference type="GO" id="GO:0005829">
    <property type="term" value="C:cytosol"/>
    <property type="evidence" value="ECO:0007669"/>
    <property type="project" value="TreeGrafter"/>
</dbReference>
<dbReference type="InterPro" id="IPR019156">
    <property type="entry name" value="Ataxin-10_domain"/>
</dbReference>
<dbReference type="PANTHER" id="PTHR13255">
    <property type="entry name" value="ATAXIN-10"/>
    <property type="match status" value="1"/>
</dbReference>
<dbReference type="Gene3D" id="1.25.10.10">
    <property type="entry name" value="Leucine-rich Repeat Variant"/>
    <property type="match status" value="2"/>
</dbReference>
<dbReference type="GO" id="GO:0051301">
    <property type="term" value="P:cell division"/>
    <property type="evidence" value="ECO:0007669"/>
    <property type="project" value="UniProtKB-KW"/>
</dbReference>
<evidence type="ECO:0000313" key="8">
    <source>
        <dbReference type="Proteomes" id="UP000507470"/>
    </source>
</evidence>
<evidence type="ECO:0000313" key="7">
    <source>
        <dbReference type="EMBL" id="CAC5406915.1"/>
    </source>
</evidence>
<evidence type="ECO:0000256" key="1">
    <source>
        <dbReference type="ARBA" id="ARBA00008384"/>
    </source>
</evidence>
<proteinExistence type="inferred from homology"/>
<feature type="domain" description="Ataxin-10" evidence="6">
    <location>
        <begin position="366"/>
        <end position="462"/>
    </location>
</feature>
<dbReference type="GO" id="GO:0031175">
    <property type="term" value="P:neuron projection development"/>
    <property type="evidence" value="ECO:0007669"/>
    <property type="project" value="TreeGrafter"/>
</dbReference>